<comment type="similarity">
    <text evidence="7">Belongs to the binding-protein-dependent transport system permease family.</text>
</comment>
<organism evidence="9 10">
    <name type="scientific">Desulfotomaculum copahuensis</name>
    <dbReference type="NCBI Taxonomy" id="1838280"/>
    <lineage>
        <taxon>Bacteria</taxon>
        <taxon>Bacillati</taxon>
        <taxon>Bacillota</taxon>
        <taxon>Clostridia</taxon>
        <taxon>Eubacteriales</taxon>
        <taxon>Desulfotomaculaceae</taxon>
        <taxon>Desulfotomaculum</taxon>
    </lineage>
</organism>
<dbReference type="AlphaFoldDB" id="A0A1B7LFH1"/>
<dbReference type="PROSITE" id="PS50928">
    <property type="entry name" value="ABC_TM1"/>
    <property type="match status" value="1"/>
</dbReference>
<dbReference type="GO" id="GO:0005886">
    <property type="term" value="C:plasma membrane"/>
    <property type="evidence" value="ECO:0007669"/>
    <property type="project" value="UniProtKB-SubCell"/>
</dbReference>
<evidence type="ECO:0000256" key="5">
    <source>
        <dbReference type="ARBA" id="ARBA00022989"/>
    </source>
</evidence>
<keyword evidence="5 7" id="KW-1133">Transmembrane helix</keyword>
<feature type="domain" description="ABC transmembrane type-1" evidence="8">
    <location>
        <begin position="64"/>
        <end position="278"/>
    </location>
</feature>
<proteinExistence type="inferred from homology"/>
<evidence type="ECO:0000313" key="10">
    <source>
        <dbReference type="Proteomes" id="UP000078532"/>
    </source>
</evidence>
<evidence type="ECO:0000256" key="2">
    <source>
        <dbReference type="ARBA" id="ARBA00022448"/>
    </source>
</evidence>
<dbReference type="InterPro" id="IPR000515">
    <property type="entry name" value="MetI-like"/>
</dbReference>
<dbReference type="EMBL" id="LYVF01000137">
    <property type="protein sequence ID" value="OAT82313.1"/>
    <property type="molecule type" value="Genomic_DNA"/>
</dbReference>
<feature type="transmembrane region" description="Helical" evidence="7">
    <location>
        <begin position="250"/>
        <end position="277"/>
    </location>
</feature>
<feature type="transmembrane region" description="Helical" evidence="7">
    <location>
        <begin position="7"/>
        <end position="26"/>
    </location>
</feature>
<comment type="subcellular location">
    <subcellularLocation>
        <location evidence="1 7">Cell membrane</location>
        <topology evidence="1 7">Multi-pass membrane protein</topology>
    </subcellularLocation>
</comment>
<evidence type="ECO:0000256" key="4">
    <source>
        <dbReference type="ARBA" id="ARBA00022692"/>
    </source>
</evidence>
<feature type="transmembrane region" description="Helical" evidence="7">
    <location>
        <begin position="210"/>
        <end position="230"/>
    </location>
</feature>
<dbReference type="OrthoDB" id="9788108at2"/>
<dbReference type="InterPro" id="IPR035906">
    <property type="entry name" value="MetI-like_sf"/>
</dbReference>
<dbReference type="InterPro" id="IPR051393">
    <property type="entry name" value="ABC_transporter_permease"/>
</dbReference>
<dbReference type="RefSeq" id="WP_066667823.1">
    <property type="nucleotide sequence ID" value="NZ_LYVF01000137.1"/>
</dbReference>
<keyword evidence="2 7" id="KW-0813">Transport</keyword>
<evidence type="ECO:0000256" key="1">
    <source>
        <dbReference type="ARBA" id="ARBA00004651"/>
    </source>
</evidence>
<feature type="transmembrane region" description="Helical" evidence="7">
    <location>
        <begin position="68"/>
        <end position="90"/>
    </location>
</feature>
<gene>
    <name evidence="9" type="ORF">A6M21_09170</name>
</gene>
<feature type="transmembrane region" description="Helical" evidence="7">
    <location>
        <begin position="151"/>
        <end position="178"/>
    </location>
</feature>
<dbReference type="PANTHER" id="PTHR30193">
    <property type="entry name" value="ABC TRANSPORTER PERMEASE PROTEIN"/>
    <property type="match status" value="1"/>
</dbReference>
<keyword evidence="4 7" id="KW-0812">Transmembrane</keyword>
<dbReference type="SUPFAM" id="SSF161098">
    <property type="entry name" value="MetI-like"/>
    <property type="match status" value="1"/>
</dbReference>
<protein>
    <submittedName>
        <fullName evidence="9">ABC transporter permease</fullName>
    </submittedName>
</protein>
<evidence type="ECO:0000256" key="6">
    <source>
        <dbReference type="ARBA" id="ARBA00023136"/>
    </source>
</evidence>
<sequence length="290" mass="32725">MRRFIPLVFIAPALFLIVLFTFWPVLSTLHLSFLQWNMISPRARWEGPGNYLSLLTGREFWLAGYNTLVYTVILLVFNLVLPYLVAYAVTRVPPRRQTPYKALIFAPGVISLAVASVIFLWLYNPVLGPVDILLRHLGLGAPAWLTGYRTVIWALSLITTWKLFGYNFIVLLAGLVAVPRELIQAAQLEGASGWQIFWHIIRPQTSATSLYVLVMTVVWGAQYVFVPIQMLTNGGPDYASTNLVFLIYQYGFGFFQAGKAAACAVLTLLVFLVLILLQARVLEKKVYYED</sequence>
<keyword evidence="10" id="KW-1185">Reference proteome</keyword>
<dbReference type="CDD" id="cd06261">
    <property type="entry name" value="TM_PBP2"/>
    <property type="match status" value="1"/>
</dbReference>
<reference evidence="9 10" key="1">
    <citation type="submission" date="2016-04" db="EMBL/GenBank/DDBJ databases">
        <authorList>
            <person name="Evans L.H."/>
            <person name="Alamgir A."/>
            <person name="Owens N."/>
            <person name="Weber N.D."/>
            <person name="Virtaneva K."/>
            <person name="Barbian K."/>
            <person name="Babar A."/>
            <person name="Rosenke K."/>
        </authorList>
    </citation>
    <scope>NUCLEOTIDE SEQUENCE [LARGE SCALE GENOMIC DNA]</scope>
    <source>
        <strain evidence="9 10">LMa1</strain>
    </source>
</reference>
<dbReference type="Gene3D" id="1.10.3720.10">
    <property type="entry name" value="MetI-like"/>
    <property type="match status" value="1"/>
</dbReference>
<evidence type="ECO:0000313" key="9">
    <source>
        <dbReference type="EMBL" id="OAT82313.1"/>
    </source>
</evidence>
<dbReference type="STRING" id="1838280.A6M21_09170"/>
<feature type="transmembrane region" description="Helical" evidence="7">
    <location>
        <begin position="102"/>
        <end position="123"/>
    </location>
</feature>
<accession>A0A1B7LFH1</accession>
<evidence type="ECO:0000259" key="8">
    <source>
        <dbReference type="PROSITE" id="PS50928"/>
    </source>
</evidence>
<dbReference type="Pfam" id="PF00528">
    <property type="entry name" value="BPD_transp_1"/>
    <property type="match status" value="1"/>
</dbReference>
<comment type="caution">
    <text evidence="9">The sequence shown here is derived from an EMBL/GenBank/DDBJ whole genome shotgun (WGS) entry which is preliminary data.</text>
</comment>
<evidence type="ECO:0000256" key="7">
    <source>
        <dbReference type="RuleBase" id="RU363032"/>
    </source>
</evidence>
<dbReference type="GO" id="GO:0055085">
    <property type="term" value="P:transmembrane transport"/>
    <property type="evidence" value="ECO:0007669"/>
    <property type="project" value="InterPro"/>
</dbReference>
<evidence type="ECO:0000256" key="3">
    <source>
        <dbReference type="ARBA" id="ARBA00022475"/>
    </source>
</evidence>
<keyword evidence="3" id="KW-1003">Cell membrane</keyword>
<dbReference type="PANTHER" id="PTHR30193:SF37">
    <property type="entry name" value="INNER MEMBRANE ABC TRANSPORTER PERMEASE PROTEIN YCJO"/>
    <property type="match status" value="1"/>
</dbReference>
<dbReference type="Proteomes" id="UP000078532">
    <property type="component" value="Unassembled WGS sequence"/>
</dbReference>
<keyword evidence="6 7" id="KW-0472">Membrane</keyword>
<name>A0A1B7LFH1_9FIRM</name>